<dbReference type="KEGG" id="ebla:JGUZn3_11620"/>
<protein>
    <submittedName>
        <fullName evidence="1">Uncharacterized protein</fullName>
    </submittedName>
</protein>
<dbReference type="AlphaFoldDB" id="A0A7H1NRH8"/>
<keyword evidence="2" id="KW-1185">Reference proteome</keyword>
<dbReference type="Gene3D" id="3.40.190.10">
    <property type="entry name" value="Periplasmic binding protein-like II"/>
    <property type="match status" value="1"/>
</dbReference>
<name>A0A7H1NRH8_9PROT</name>
<dbReference type="Proteomes" id="UP000516349">
    <property type="component" value="Chromosome"/>
</dbReference>
<evidence type="ECO:0000313" key="1">
    <source>
        <dbReference type="EMBL" id="QNT78388.1"/>
    </source>
</evidence>
<sequence>MNILNLKSGELHLTEEILANIFLGQVTYWDDPTIQNINPHLKMPHLEIVGHISLWPLS</sequence>
<accession>A0A7H1NRH8</accession>
<gene>
    <name evidence="1" type="ORF">JGUZn3_11620</name>
</gene>
<dbReference type="EMBL" id="CP060244">
    <property type="protein sequence ID" value="QNT78388.1"/>
    <property type="molecule type" value="Genomic_DNA"/>
</dbReference>
<reference evidence="1 2" key="1">
    <citation type="submission" date="2020-08" db="EMBL/GenBank/DDBJ databases">
        <title>Complete genome sequence of Entomobacter blattae G55GP.</title>
        <authorList>
            <person name="Poehlein A."/>
            <person name="Guzman J."/>
            <person name="Daniel R."/>
            <person name="Vilcinskas A."/>
        </authorList>
    </citation>
    <scope>NUCLEOTIDE SEQUENCE [LARGE SCALE GENOMIC DNA]</scope>
    <source>
        <strain evidence="1 2">G55GP</strain>
    </source>
</reference>
<proteinExistence type="predicted"/>
<evidence type="ECO:0000313" key="2">
    <source>
        <dbReference type="Proteomes" id="UP000516349"/>
    </source>
</evidence>
<dbReference type="SUPFAM" id="SSF53850">
    <property type="entry name" value="Periplasmic binding protein-like II"/>
    <property type="match status" value="1"/>
</dbReference>
<organism evidence="1 2">
    <name type="scientific">Entomobacter blattae</name>
    <dbReference type="NCBI Taxonomy" id="2762277"/>
    <lineage>
        <taxon>Bacteria</taxon>
        <taxon>Pseudomonadati</taxon>
        <taxon>Pseudomonadota</taxon>
        <taxon>Alphaproteobacteria</taxon>
        <taxon>Acetobacterales</taxon>
        <taxon>Acetobacteraceae</taxon>
        <taxon>Entomobacter</taxon>
    </lineage>
</organism>